<keyword evidence="3" id="KW-1185">Reference proteome</keyword>
<dbReference type="STRING" id="213588.SAMN02745204_00746"/>
<name>A0A1M4UP38_9GAMM</name>
<dbReference type="OrthoDB" id="8909257at2"/>
<evidence type="ECO:0000313" key="2">
    <source>
        <dbReference type="EMBL" id="SHE58353.1"/>
    </source>
</evidence>
<reference evidence="3" key="1">
    <citation type="submission" date="2016-11" db="EMBL/GenBank/DDBJ databases">
        <authorList>
            <person name="Varghese N."/>
            <person name="Submissions S."/>
        </authorList>
    </citation>
    <scope>NUCLEOTIDE SEQUENCE [LARGE SCALE GENOMIC DNA]</scope>
    <source>
        <strain evidence="3">DSM 14834</strain>
    </source>
</reference>
<evidence type="ECO:0000256" key="1">
    <source>
        <dbReference type="SAM" id="SignalP"/>
    </source>
</evidence>
<dbReference type="EMBL" id="FQUK01000008">
    <property type="protein sequence ID" value="SHE58353.1"/>
    <property type="molecule type" value="Genomic_DNA"/>
</dbReference>
<accession>A0A1M4UP38</accession>
<sequence length="151" mass="17126">MPVFPFVPTMSLAVALLATPAAQAQDQGKDQAPARSAPVENVRYDYAQVLAVRPVYETIKTTQMEKVCERLGPDKPNPLSRVVNAVRDRLSTATPEQATDCRMQPVTKESRRVVAYDVDYMYRGNKFRTRMENDPGYRLRIRISIMPHPDD</sequence>
<proteinExistence type="predicted"/>
<gene>
    <name evidence="2" type="ORF">SAMN02745204_00746</name>
</gene>
<organism evidence="2 3">
    <name type="scientific">Thermomonas hydrothermalis</name>
    <dbReference type="NCBI Taxonomy" id="213588"/>
    <lineage>
        <taxon>Bacteria</taxon>
        <taxon>Pseudomonadati</taxon>
        <taxon>Pseudomonadota</taxon>
        <taxon>Gammaproteobacteria</taxon>
        <taxon>Lysobacterales</taxon>
        <taxon>Lysobacteraceae</taxon>
        <taxon>Thermomonas</taxon>
    </lineage>
</organism>
<evidence type="ECO:0000313" key="3">
    <source>
        <dbReference type="Proteomes" id="UP000242857"/>
    </source>
</evidence>
<feature type="chain" id="PRO_5012522104" evidence="1">
    <location>
        <begin position="25"/>
        <end position="151"/>
    </location>
</feature>
<dbReference type="AlphaFoldDB" id="A0A1M4UP38"/>
<feature type="signal peptide" evidence="1">
    <location>
        <begin position="1"/>
        <end position="24"/>
    </location>
</feature>
<keyword evidence="1" id="KW-0732">Signal</keyword>
<protein>
    <submittedName>
        <fullName evidence="2">Uncharacterized conserved protein YcfJ, contains glycine zipper 2TM domain</fullName>
    </submittedName>
</protein>
<dbReference type="Proteomes" id="UP000242857">
    <property type="component" value="Unassembled WGS sequence"/>
</dbReference>
<dbReference type="RefSeq" id="WP_143148787.1">
    <property type="nucleotide sequence ID" value="NZ_FQUK01000008.1"/>
</dbReference>